<evidence type="ECO:0000256" key="1">
    <source>
        <dbReference type="SAM" id="MobiDB-lite"/>
    </source>
</evidence>
<organism evidence="2 3">
    <name type="scientific">Cellulomonas pakistanensis</name>
    <dbReference type="NCBI Taxonomy" id="992287"/>
    <lineage>
        <taxon>Bacteria</taxon>
        <taxon>Bacillati</taxon>
        <taxon>Actinomycetota</taxon>
        <taxon>Actinomycetes</taxon>
        <taxon>Micrococcales</taxon>
        <taxon>Cellulomonadaceae</taxon>
        <taxon>Cellulomonas</taxon>
    </lineage>
</organism>
<accession>A0A919PCZ2</accession>
<protein>
    <submittedName>
        <fullName evidence="2">Uncharacterized protein</fullName>
    </submittedName>
</protein>
<dbReference type="AlphaFoldDB" id="A0A919PCZ2"/>
<sequence>MTDPQVWHSPHRPTHLDVVQPHSVQRNAGRAVREEVVVDTAVTLTAATHTPDRAPPRPRRPPRPAGARRDRPGRAVTASQRPRRAHRARRVTPAP</sequence>
<name>A0A919PCZ2_9CELL</name>
<feature type="region of interest" description="Disordered" evidence="1">
    <location>
        <begin position="44"/>
        <end position="95"/>
    </location>
</feature>
<evidence type="ECO:0000313" key="2">
    <source>
        <dbReference type="EMBL" id="GIG37473.1"/>
    </source>
</evidence>
<dbReference type="EMBL" id="BONO01000023">
    <property type="protein sequence ID" value="GIG37473.1"/>
    <property type="molecule type" value="Genomic_DNA"/>
</dbReference>
<evidence type="ECO:0000313" key="3">
    <source>
        <dbReference type="Proteomes" id="UP000642125"/>
    </source>
</evidence>
<reference evidence="2" key="1">
    <citation type="submission" date="2021-01" db="EMBL/GenBank/DDBJ databases">
        <title>Whole genome shotgun sequence of Cellulomonas pakistanensis NBRC 110800.</title>
        <authorList>
            <person name="Komaki H."/>
            <person name="Tamura T."/>
        </authorList>
    </citation>
    <scope>NUCLEOTIDE SEQUENCE</scope>
    <source>
        <strain evidence="2">NBRC 110800</strain>
    </source>
</reference>
<gene>
    <name evidence="2" type="ORF">Cpa01nite_28540</name>
</gene>
<dbReference type="Proteomes" id="UP000642125">
    <property type="component" value="Unassembled WGS sequence"/>
</dbReference>
<keyword evidence="3" id="KW-1185">Reference proteome</keyword>
<feature type="region of interest" description="Disordered" evidence="1">
    <location>
        <begin position="1"/>
        <end position="32"/>
    </location>
</feature>
<feature type="compositionally biased region" description="Basic residues" evidence="1">
    <location>
        <begin position="81"/>
        <end position="95"/>
    </location>
</feature>
<comment type="caution">
    <text evidence="2">The sequence shown here is derived from an EMBL/GenBank/DDBJ whole genome shotgun (WGS) entry which is preliminary data.</text>
</comment>
<proteinExistence type="predicted"/>